<accession>A0A4P6JU54</accession>
<feature type="domain" description="HTH lacI-type" evidence="4">
    <location>
        <begin position="4"/>
        <end position="58"/>
    </location>
</feature>
<proteinExistence type="predicted"/>
<dbReference type="Pfam" id="PF00356">
    <property type="entry name" value="LacI"/>
    <property type="match status" value="1"/>
</dbReference>
<dbReference type="RefSeq" id="WP_129889906.1">
    <property type="nucleotide sequence ID" value="NZ_CP035758.1"/>
</dbReference>
<dbReference type="OrthoDB" id="891936at2"/>
<dbReference type="KEGG" id="kbs:EPA93_23850"/>
<dbReference type="Gene3D" id="3.40.50.2300">
    <property type="match status" value="2"/>
</dbReference>
<dbReference type="PROSITE" id="PS50932">
    <property type="entry name" value="HTH_LACI_2"/>
    <property type="match status" value="1"/>
</dbReference>
<dbReference type="PANTHER" id="PTHR30146:SF109">
    <property type="entry name" value="HTH-TYPE TRANSCRIPTIONAL REGULATOR GALS"/>
    <property type="match status" value="1"/>
</dbReference>
<evidence type="ECO:0000256" key="1">
    <source>
        <dbReference type="ARBA" id="ARBA00023015"/>
    </source>
</evidence>
<dbReference type="InterPro" id="IPR001761">
    <property type="entry name" value="Peripla_BP/Lac1_sug-bd_dom"/>
</dbReference>
<reference evidence="5 6" key="1">
    <citation type="submission" date="2019-01" db="EMBL/GenBank/DDBJ databases">
        <title>Ktedonosporobacter rubrisoli SCAWS-G2.</title>
        <authorList>
            <person name="Huang Y."/>
            <person name="Yan B."/>
        </authorList>
    </citation>
    <scope>NUCLEOTIDE SEQUENCE [LARGE SCALE GENOMIC DNA]</scope>
    <source>
        <strain evidence="5 6">SCAWS-G2</strain>
    </source>
</reference>
<dbReference type="AlphaFoldDB" id="A0A4P6JU54"/>
<keyword evidence="3" id="KW-0804">Transcription</keyword>
<dbReference type="PRINTS" id="PR00036">
    <property type="entry name" value="HTHLACI"/>
</dbReference>
<dbReference type="InterPro" id="IPR000843">
    <property type="entry name" value="HTH_LacI"/>
</dbReference>
<dbReference type="PROSITE" id="PS00356">
    <property type="entry name" value="HTH_LACI_1"/>
    <property type="match status" value="1"/>
</dbReference>
<dbReference type="PANTHER" id="PTHR30146">
    <property type="entry name" value="LACI-RELATED TRANSCRIPTIONAL REPRESSOR"/>
    <property type="match status" value="1"/>
</dbReference>
<keyword evidence="6" id="KW-1185">Reference proteome</keyword>
<evidence type="ECO:0000256" key="2">
    <source>
        <dbReference type="ARBA" id="ARBA00023125"/>
    </source>
</evidence>
<evidence type="ECO:0000313" key="6">
    <source>
        <dbReference type="Proteomes" id="UP000290365"/>
    </source>
</evidence>
<evidence type="ECO:0000259" key="4">
    <source>
        <dbReference type="PROSITE" id="PS50932"/>
    </source>
</evidence>
<dbReference type="EMBL" id="CP035758">
    <property type="protein sequence ID" value="QBD78853.1"/>
    <property type="molecule type" value="Genomic_DNA"/>
</dbReference>
<keyword evidence="2" id="KW-0238">DNA-binding</keyword>
<dbReference type="GO" id="GO:0003700">
    <property type="term" value="F:DNA-binding transcription factor activity"/>
    <property type="evidence" value="ECO:0007669"/>
    <property type="project" value="TreeGrafter"/>
</dbReference>
<dbReference type="CDD" id="cd01392">
    <property type="entry name" value="HTH_LacI"/>
    <property type="match status" value="1"/>
</dbReference>
<organism evidence="5 6">
    <name type="scientific">Ktedonosporobacter rubrisoli</name>
    <dbReference type="NCBI Taxonomy" id="2509675"/>
    <lineage>
        <taxon>Bacteria</taxon>
        <taxon>Bacillati</taxon>
        <taxon>Chloroflexota</taxon>
        <taxon>Ktedonobacteria</taxon>
        <taxon>Ktedonobacterales</taxon>
        <taxon>Ktedonosporobacteraceae</taxon>
        <taxon>Ktedonosporobacter</taxon>
    </lineage>
</organism>
<gene>
    <name evidence="5" type="ORF">EPA93_23850</name>
</gene>
<dbReference type="SUPFAM" id="SSF47413">
    <property type="entry name" value="lambda repressor-like DNA-binding domains"/>
    <property type="match status" value="1"/>
</dbReference>
<sequence length="341" mass="37169">MPKVTIYDVAKRAGVSTATVSKVLNGNGRISKVTSSRVEQAIADLHYRPSIIASALKRNQTYSIGLLVPDIINTFYSELARAIEDVALLQNYSVLVCSTDNSPEREGKQLDLLLRKQLDGIIIATSEGINSSTLDMLKKQEARVVFIDRIIANSPYPTVATDHYQGSYQITEYLIQLGHRKLAIFLEPLYLKTSLERLRGFSAALASYGIAQNSFSVLSNGFGAVAGYAMAQQVLENPDPPTAIVASNDLIAIGALQKFHESGVIIPEQLSLVGYDDIQMARMVSPSLTTVAQPIMEMGKLAFEYLFNDSMQTTATTLLSPTIVIRQTSAPPRPEGPLKSV</sequence>
<dbReference type="SUPFAM" id="SSF53822">
    <property type="entry name" value="Periplasmic binding protein-like I"/>
    <property type="match status" value="1"/>
</dbReference>
<evidence type="ECO:0000313" key="5">
    <source>
        <dbReference type="EMBL" id="QBD78853.1"/>
    </source>
</evidence>
<evidence type="ECO:0000256" key="3">
    <source>
        <dbReference type="ARBA" id="ARBA00023163"/>
    </source>
</evidence>
<name>A0A4P6JU54_KTERU</name>
<dbReference type="InterPro" id="IPR010982">
    <property type="entry name" value="Lambda_DNA-bd_dom_sf"/>
</dbReference>
<dbReference type="Gene3D" id="1.10.260.40">
    <property type="entry name" value="lambda repressor-like DNA-binding domains"/>
    <property type="match status" value="1"/>
</dbReference>
<dbReference type="CDD" id="cd06267">
    <property type="entry name" value="PBP1_LacI_sugar_binding-like"/>
    <property type="match status" value="1"/>
</dbReference>
<protein>
    <submittedName>
        <fullName evidence="5">LacI family transcriptional regulator</fullName>
    </submittedName>
</protein>
<dbReference type="Pfam" id="PF00532">
    <property type="entry name" value="Peripla_BP_1"/>
    <property type="match status" value="1"/>
</dbReference>
<keyword evidence="1" id="KW-0805">Transcription regulation</keyword>
<dbReference type="Proteomes" id="UP000290365">
    <property type="component" value="Chromosome"/>
</dbReference>
<dbReference type="SMART" id="SM00354">
    <property type="entry name" value="HTH_LACI"/>
    <property type="match status" value="1"/>
</dbReference>
<dbReference type="GO" id="GO:0000976">
    <property type="term" value="F:transcription cis-regulatory region binding"/>
    <property type="evidence" value="ECO:0007669"/>
    <property type="project" value="TreeGrafter"/>
</dbReference>
<dbReference type="InterPro" id="IPR028082">
    <property type="entry name" value="Peripla_BP_I"/>
</dbReference>